<feature type="region of interest" description="Disordered" evidence="7">
    <location>
        <begin position="1"/>
        <end position="89"/>
    </location>
</feature>
<dbReference type="SMART" id="SM00382">
    <property type="entry name" value="AAA"/>
    <property type="match status" value="1"/>
</dbReference>
<dbReference type="PROSITE" id="PS50893">
    <property type="entry name" value="ABC_TRANSPORTER_2"/>
    <property type="match status" value="1"/>
</dbReference>
<sequence>MKGDGSSATTTATSKSIHQNHKRKNLDAPPTLFDRLFKRSRTDNHAAANTTTATKSNMTESKPKSAGESAKAKPTLEKSRKKEIKSRLNAEASREIRPLAVGTVAMMASALANQALPKLLGKLLDEKTSQSCTSQHSASKALAAVVIGGGMASFLRTTMLNRAQDNIAKRLRSKLFGAVLIERDMEWFVSGESSGTNAKSENDKSSQVVKVEKSTAFTPGAIGTILTEDINKASESITVTFANVLRSCSSCAFATYHMLSINPTLFGISVSVVPVVGAAAVILNKFVKRATAKQRECAERAASFAEERICHIETVKLANREKSEVEEYIMLQEECVVLGRKVSSAKGSFMGFMFAATGGALYMVFNAGGRDIAAGRMTSGELTSFATYSFLLGLGTSGVFKALGEASQGLVCADRVYKLMDVDAEHAGKVTSDKSESVDAEAVQSILLDKICFSYKSLPDTTVLKDVSMDLQRGKVVALVGKNGSGKTSLASVIAGLYTPQTGKMTVLPSGQSFHELDRQSQTALVQVVPQHPALFDTSIRNNLVYSCPDASEASIERALKLANCNDFISKLEGELEFGVGRNGMRLSGGQRQRLALARALLSDPCLLILDEPTSALDSEGEEAVMDAVHACRSGDHGATRGLLLITHRASTLKVADLIVVLKDGKVVAEGTYEELTRRKDSELCELMAELA</sequence>
<dbReference type="Proteomes" id="UP001530400">
    <property type="component" value="Unassembled WGS sequence"/>
</dbReference>
<dbReference type="Pfam" id="PF00005">
    <property type="entry name" value="ABC_tran"/>
    <property type="match status" value="1"/>
</dbReference>
<evidence type="ECO:0000256" key="1">
    <source>
        <dbReference type="ARBA" id="ARBA00004141"/>
    </source>
</evidence>
<evidence type="ECO:0000313" key="11">
    <source>
        <dbReference type="EMBL" id="KAL3786674.1"/>
    </source>
</evidence>
<evidence type="ECO:0000259" key="10">
    <source>
        <dbReference type="PROSITE" id="PS50929"/>
    </source>
</evidence>
<feature type="compositionally biased region" description="Low complexity" evidence="7">
    <location>
        <begin position="1"/>
        <end position="16"/>
    </location>
</feature>
<evidence type="ECO:0000256" key="8">
    <source>
        <dbReference type="SAM" id="Phobius"/>
    </source>
</evidence>
<reference evidence="11 12" key="1">
    <citation type="submission" date="2024-10" db="EMBL/GenBank/DDBJ databases">
        <title>Updated reference genomes for cyclostephanoid diatoms.</title>
        <authorList>
            <person name="Roberts W.R."/>
            <person name="Alverson A.J."/>
        </authorList>
    </citation>
    <scope>NUCLEOTIDE SEQUENCE [LARGE SCALE GENOMIC DNA]</scope>
    <source>
        <strain evidence="11 12">AJA010-31</strain>
    </source>
</reference>
<name>A0ABD3PGB7_9STRA</name>
<dbReference type="PANTHER" id="PTHR43394:SF1">
    <property type="entry name" value="ATP-BINDING CASSETTE SUB-FAMILY B MEMBER 10, MITOCHONDRIAL"/>
    <property type="match status" value="1"/>
</dbReference>
<dbReference type="SUPFAM" id="SSF90123">
    <property type="entry name" value="ABC transporter transmembrane region"/>
    <property type="match status" value="1"/>
</dbReference>
<feature type="domain" description="ABC transporter" evidence="9">
    <location>
        <begin position="446"/>
        <end position="689"/>
    </location>
</feature>
<dbReference type="Pfam" id="PF00664">
    <property type="entry name" value="ABC_membrane"/>
    <property type="match status" value="2"/>
</dbReference>
<evidence type="ECO:0000256" key="2">
    <source>
        <dbReference type="ARBA" id="ARBA00022692"/>
    </source>
</evidence>
<dbReference type="PROSITE" id="PS50929">
    <property type="entry name" value="ABC_TM1F"/>
    <property type="match status" value="1"/>
</dbReference>
<gene>
    <name evidence="11" type="ORF">ACHAWO_013334</name>
</gene>
<protein>
    <recommendedName>
        <fullName evidence="13">ATP-dependent transporter ycf16</fullName>
    </recommendedName>
</protein>
<keyword evidence="3" id="KW-0547">Nucleotide-binding</keyword>
<dbReference type="Gene3D" id="3.40.50.300">
    <property type="entry name" value="P-loop containing nucleotide triphosphate hydrolases"/>
    <property type="match status" value="1"/>
</dbReference>
<comment type="caution">
    <text evidence="11">The sequence shown here is derived from an EMBL/GenBank/DDBJ whole genome shotgun (WGS) entry which is preliminary data.</text>
</comment>
<dbReference type="EMBL" id="JALLPJ020000639">
    <property type="protein sequence ID" value="KAL3786674.1"/>
    <property type="molecule type" value="Genomic_DNA"/>
</dbReference>
<evidence type="ECO:0000313" key="12">
    <source>
        <dbReference type="Proteomes" id="UP001530400"/>
    </source>
</evidence>
<feature type="transmembrane region" description="Helical" evidence="8">
    <location>
        <begin position="265"/>
        <end position="283"/>
    </location>
</feature>
<dbReference type="PROSITE" id="PS00211">
    <property type="entry name" value="ABC_TRANSPORTER_1"/>
    <property type="match status" value="1"/>
</dbReference>
<evidence type="ECO:0000256" key="6">
    <source>
        <dbReference type="ARBA" id="ARBA00023136"/>
    </source>
</evidence>
<dbReference type="AlphaFoldDB" id="A0ABD3PGB7"/>
<dbReference type="InterPro" id="IPR017871">
    <property type="entry name" value="ABC_transporter-like_CS"/>
</dbReference>
<organism evidence="11 12">
    <name type="scientific">Cyclotella atomus</name>
    <dbReference type="NCBI Taxonomy" id="382360"/>
    <lineage>
        <taxon>Eukaryota</taxon>
        <taxon>Sar</taxon>
        <taxon>Stramenopiles</taxon>
        <taxon>Ochrophyta</taxon>
        <taxon>Bacillariophyta</taxon>
        <taxon>Coscinodiscophyceae</taxon>
        <taxon>Thalassiosirophycidae</taxon>
        <taxon>Stephanodiscales</taxon>
        <taxon>Stephanodiscaceae</taxon>
        <taxon>Cyclotella</taxon>
    </lineage>
</organism>
<feature type="transmembrane region" description="Helical" evidence="8">
    <location>
        <begin position="347"/>
        <end position="365"/>
    </location>
</feature>
<dbReference type="SUPFAM" id="SSF52540">
    <property type="entry name" value="P-loop containing nucleoside triphosphate hydrolases"/>
    <property type="match status" value="1"/>
</dbReference>
<evidence type="ECO:0000259" key="9">
    <source>
        <dbReference type="PROSITE" id="PS50893"/>
    </source>
</evidence>
<keyword evidence="4" id="KW-0067">ATP-binding</keyword>
<dbReference type="GO" id="GO:0016020">
    <property type="term" value="C:membrane"/>
    <property type="evidence" value="ECO:0007669"/>
    <property type="project" value="UniProtKB-SubCell"/>
</dbReference>
<dbReference type="GO" id="GO:0005524">
    <property type="term" value="F:ATP binding"/>
    <property type="evidence" value="ECO:0007669"/>
    <property type="project" value="UniProtKB-KW"/>
</dbReference>
<comment type="subcellular location">
    <subcellularLocation>
        <location evidence="1">Membrane</location>
        <topology evidence="1">Multi-pass membrane protein</topology>
    </subcellularLocation>
</comment>
<dbReference type="InterPro" id="IPR039421">
    <property type="entry name" value="Type_1_exporter"/>
</dbReference>
<evidence type="ECO:0008006" key="13">
    <source>
        <dbReference type="Google" id="ProtNLM"/>
    </source>
</evidence>
<accession>A0ABD3PGB7</accession>
<keyword evidence="2 8" id="KW-0812">Transmembrane</keyword>
<keyword evidence="5 8" id="KW-1133">Transmembrane helix</keyword>
<feature type="compositionally biased region" description="Basic and acidic residues" evidence="7">
    <location>
        <begin position="35"/>
        <end position="44"/>
    </location>
</feature>
<dbReference type="InterPro" id="IPR036640">
    <property type="entry name" value="ABC1_TM_sf"/>
</dbReference>
<dbReference type="InterPro" id="IPR011527">
    <property type="entry name" value="ABC1_TM_dom"/>
</dbReference>
<proteinExistence type="predicted"/>
<keyword evidence="12" id="KW-1185">Reference proteome</keyword>
<dbReference type="InterPro" id="IPR003439">
    <property type="entry name" value="ABC_transporter-like_ATP-bd"/>
</dbReference>
<evidence type="ECO:0000256" key="4">
    <source>
        <dbReference type="ARBA" id="ARBA00022840"/>
    </source>
</evidence>
<dbReference type="InterPro" id="IPR027417">
    <property type="entry name" value="P-loop_NTPase"/>
</dbReference>
<dbReference type="InterPro" id="IPR003593">
    <property type="entry name" value="AAA+_ATPase"/>
</dbReference>
<dbReference type="Gene3D" id="1.20.1560.10">
    <property type="entry name" value="ABC transporter type 1, transmembrane domain"/>
    <property type="match status" value="1"/>
</dbReference>
<feature type="domain" description="ABC transmembrane type-1" evidence="10">
    <location>
        <begin position="100"/>
        <end position="408"/>
    </location>
</feature>
<evidence type="ECO:0000256" key="7">
    <source>
        <dbReference type="SAM" id="MobiDB-lite"/>
    </source>
</evidence>
<evidence type="ECO:0000256" key="5">
    <source>
        <dbReference type="ARBA" id="ARBA00022989"/>
    </source>
</evidence>
<dbReference type="PANTHER" id="PTHR43394">
    <property type="entry name" value="ATP-DEPENDENT PERMEASE MDL1, MITOCHONDRIAL"/>
    <property type="match status" value="1"/>
</dbReference>
<keyword evidence="6 8" id="KW-0472">Membrane</keyword>
<evidence type="ECO:0000256" key="3">
    <source>
        <dbReference type="ARBA" id="ARBA00022741"/>
    </source>
</evidence>
<feature type="compositionally biased region" description="Basic and acidic residues" evidence="7">
    <location>
        <begin position="61"/>
        <end position="89"/>
    </location>
</feature>